<reference evidence="1" key="1">
    <citation type="submission" date="2018-03" db="EMBL/GenBank/DDBJ databases">
        <authorList>
            <person name="Guldener U."/>
        </authorList>
    </citation>
    <scope>NUCLEOTIDE SEQUENCE</scope>
</reference>
<dbReference type="PANTHER" id="PTHR28152:SF1">
    <property type="entry name" value="HYDROXYACYL-THIOESTER DEHYDRATASE TYPE 2, MITOCHONDRIAL"/>
    <property type="match status" value="1"/>
</dbReference>
<dbReference type="AlphaFoldDB" id="A0AAE8SWB6"/>
<dbReference type="InterPro" id="IPR029069">
    <property type="entry name" value="HotDog_dom_sf"/>
</dbReference>
<organism evidence="1 2">
    <name type="scientific">Cephalotrichum gorgonifer</name>
    <dbReference type="NCBI Taxonomy" id="2041049"/>
    <lineage>
        <taxon>Eukaryota</taxon>
        <taxon>Fungi</taxon>
        <taxon>Dikarya</taxon>
        <taxon>Ascomycota</taxon>
        <taxon>Pezizomycotina</taxon>
        <taxon>Sordariomycetes</taxon>
        <taxon>Hypocreomycetidae</taxon>
        <taxon>Microascales</taxon>
        <taxon>Microascaceae</taxon>
        <taxon>Cephalotrichum</taxon>
    </lineage>
</organism>
<dbReference type="PANTHER" id="PTHR28152">
    <property type="entry name" value="HYDROXYACYL-THIOESTER DEHYDRATASE TYPE 2, MITOCHONDRIAL"/>
    <property type="match status" value="1"/>
</dbReference>
<gene>
    <name evidence="1" type="ORF">DNG_05497</name>
</gene>
<sequence length="312" mass="34046">MAAIQQFISSAKARPPKLVRDYLSPTNSHLLSTLLADVLPPQCYPYPPPPQGAQLPHFGKPLPLGHHLVYFPLQSRPSELSPDGADMDHAPGAPYVRRMWAGGKMTFLEGWEDLLRLDGRAAVGSEGVSDARVVERGGDSGMVVVDLKRGYEVDGKLAIEEVRRLVFLKGEGAKRAPMFAKEKPDYSVSLTPSPALLFSFSALTYNAHRIHIDPEYAASESHRAMLVHGPFSVVLLLTVVNSRLAPGESVQTFDYRNFRPLYVGEELTVCVRRKEGAKEGGKGSWDVWIQGVDGGISVRGTVTTGFGEGPKL</sequence>
<keyword evidence="2" id="KW-1185">Reference proteome</keyword>
<evidence type="ECO:0000313" key="2">
    <source>
        <dbReference type="Proteomes" id="UP001187682"/>
    </source>
</evidence>
<dbReference type="InterPro" id="IPR052741">
    <property type="entry name" value="Mitochondrial_HTD2"/>
</dbReference>
<dbReference type="Gene3D" id="3.10.129.10">
    <property type="entry name" value="Hotdog Thioesterase"/>
    <property type="match status" value="1"/>
</dbReference>
<evidence type="ECO:0000313" key="1">
    <source>
        <dbReference type="EMBL" id="SPO02822.1"/>
    </source>
</evidence>
<protein>
    <submittedName>
        <fullName evidence="1">Uncharacterized protein</fullName>
    </submittedName>
</protein>
<name>A0AAE8SWB6_9PEZI</name>
<dbReference type="GO" id="GO:0019171">
    <property type="term" value="F:(3R)-hydroxyacyl-[acyl-carrier-protein] dehydratase activity"/>
    <property type="evidence" value="ECO:0007669"/>
    <property type="project" value="TreeGrafter"/>
</dbReference>
<dbReference type="EMBL" id="ONZQ02000007">
    <property type="protein sequence ID" value="SPO02822.1"/>
    <property type="molecule type" value="Genomic_DNA"/>
</dbReference>
<dbReference type="Proteomes" id="UP001187682">
    <property type="component" value="Unassembled WGS sequence"/>
</dbReference>
<proteinExistence type="predicted"/>
<dbReference type="GO" id="GO:0005739">
    <property type="term" value="C:mitochondrion"/>
    <property type="evidence" value="ECO:0007669"/>
    <property type="project" value="TreeGrafter"/>
</dbReference>
<comment type="caution">
    <text evidence="1">The sequence shown here is derived from an EMBL/GenBank/DDBJ whole genome shotgun (WGS) entry which is preliminary data.</text>
</comment>
<dbReference type="SUPFAM" id="SSF54637">
    <property type="entry name" value="Thioesterase/thiol ester dehydrase-isomerase"/>
    <property type="match status" value="1"/>
</dbReference>
<accession>A0AAE8SWB6</accession>